<proteinExistence type="predicted"/>
<organism evidence="1 2">
    <name type="scientific">Allocoprobacillus halotolerans</name>
    <dbReference type="NCBI Taxonomy" id="2944914"/>
    <lineage>
        <taxon>Bacteria</taxon>
        <taxon>Bacillati</taxon>
        <taxon>Bacillota</taxon>
        <taxon>Erysipelotrichia</taxon>
        <taxon>Erysipelotrichales</taxon>
        <taxon>Erysipelotrichaceae</taxon>
        <taxon>Allocoprobacillus</taxon>
    </lineage>
</organism>
<gene>
    <name evidence="1" type="ORF">NMU03_14190</name>
</gene>
<dbReference type="Proteomes" id="UP001060112">
    <property type="component" value="Chromosome"/>
</dbReference>
<sequence>MIYYIVFGILLLCFLLTCYRDKAPIDENKKSKLKILTYSLLGIDFLIILLF</sequence>
<name>A0ABY5I1U9_9FIRM</name>
<protein>
    <submittedName>
        <fullName evidence="1">Uncharacterized protein</fullName>
    </submittedName>
</protein>
<keyword evidence="2" id="KW-1185">Reference proteome</keyword>
<evidence type="ECO:0000313" key="1">
    <source>
        <dbReference type="EMBL" id="UTY38737.1"/>
    </source>
</evidence>
<dbReference type="RefSeq" id="WP_290139282.1">
    <property type="nucleotide sequence ID" value="NZ_CP101620.1"/>
</dbReference>
<evidence type="ECO:0000313" key="2">
    <source>
        <dbReference type="Proteomes" id="UP001060112"/>
    </source>
</evidence>
<accession>A0ABY5I1U9</accession>
<dbReference type="EMBL" id="CP101620">
    <property type="protein sequence ID" value="UTY38737.1"/>
    <property type="molecule type" value="Genomic_DNA"/>
</dbReference>
<reference evidence="1" key="1">
    <citation type="submission" date="2022-07" db="EMBL/GenBank/DDBJ databases">
        <title>Faecal culturing of patients with breast cancer.</title>
        <authorList>
            <person name="Teng N.M.Y."/>
            <person name="Kiu R."/>
            <person name="Evans R."/>
            <person name="Baker D.J."/>
            <person name="Zenner C."/>
            <person name="Robinson S.D."/>
            <person name="Hall L.J."/>
        </authorList>
    </citation>
    <scope>NUCLEOTIDE SEQUENCE</scope>
    <source>
        <strain evidence="1">LH1062</strain>
    </source>
</reference>